<keyword evidence="3" id="KW-1185">Reference proteome</keyword>
<reference evidence="3" key="1">
    <citation type="journal article" date="2014" name="Proc. Natl. Acad. Sci. U.S.A.">
        <title>Extensive sampling of basidiomycete genomes demonstrates inadequacy of the white-rot/brown-rot paradigm for wood decay fungi.</title>
        <authorList>
            <person name="Riley R."/>
            <person name="Salamov A.A."/>
            <person name="Brown D.W."/>
            <person name="Nagy L.G."/>
            <person name="Floudas D."/>
            <person name="Held B.W."/>
            <person name="Levasseur A."/>
            <person name="Lombard V."/>
            <person name="Morin E."/>
            <person name="Otillar R."/>
            <person name="Lindquist E.A."/>
            <person name="Sun H."/>
            <person name="LaButti K.M."/>
            <person name="Schmutz J."/>
            <person name="Jabbour D."/>
            <person name="Luo H."/>
            <person name="Baker S.E."/>
            <person name="Pisabarro A.G."/>
            <person name="Walton J.D."/>
            <person name="Blanchette R.A."/>
            <person name="Henrissat B."/>
            <person name="Martin F."/>
            <person name="Cullen D."/>
            <person name="Hibbett D.S."/>
            <person name="Grigoriev I.V."/>
        </authorList>
    </citation>
    <scope>NUCLEOTIDE SEQUENCE [LARGE SCALE GENOMIC DNA]</scope>
    <source>
        <strain evidence="3">CBS 339.88</strain>
    </source>
</reference>
<dbReference type="EMBL" id="KL142372">
    <property type="protein sequence ID" value="KDR80344.1"/>
    <property type="molecule type" value="Genomic_DNA"/>
</dbReference>
<dbReference type="Proteomes" id="UP000027222">
    <property type="component" value="Unassembled WGS sequence"/>
</dbReference>
<organism evidence="2 3">
    <name type="scientific">Galerina marginata (strain CBS 339.88)</name>
    <dbReference type="NCBI Taxonomy" id="685588"/>
    <lineage>
        <taxon>Eukaryota</taxon>
        <taxon>Fungi</taxon>
        <taxon>Dikarya</taxon>
        <taxon>Basidiomycota</taxon>
        <taxon>Agaricomycotina</taxon>
        <taxon>Agaricomycetes</taxon>
        <taxon>Agaricomycetidae</taxon>
        <taxon>Agaricales</taxon>
        <taxon>Agaricineae</taxon>
        <taxon>Strophariaceae</taxon>
        <taxon>Galerina</taxon>
    </lineage>
</organism>
<protein>
    <submittedName>
        <fullName evidence="2">Uncharacterized protein</fullName>
    </submittedName>
</protein>
<dbReference type="AlphaFoldDB" id="A0A067TKA3"/>
<feature type="compositionally biased region" description="Basic and acidic residues" evidence="1">
    <location>
        <begin position="9"/>
        <end position="25"/>
    </location>
</feature>
<sequence>MSYYAVTPHPERGNQAREQDIAPDQQREAVRMHVAQVTSNAAGVAPLSAGNTSTSPFFGGGLGRTRWQSQSCNNLVSWIRTSDLGGEEASSRVWFGMSNLCALRLRFATDSFVVVLRLRFVVKWCSACIGHGTTRLEKKCEGRVGSMPIVLAGDKGH</sequence>
<evidence type="ECO:0000313" key="2">
    <source>
        <dbReference type="EMBL" id="KDR80344.1"/>
    </source>
</evidence>
<evidence type="ECO:0000313" key="3">
    <source>
        <dbReference type="Proteomes" id="UP000027222"/>
    </source>
</evidence>
<accession>A0A067TKA3</accession>
<dbReference type="HOGENOM" id="CLU_1678030_0_0_1"/>
<name>A0A067TKA3_GALM3</name>
<proteinExistence type="predicted"/>
<evidence type="ECO:0000256" key="1">
    <source>
        <dbReference type="SAM" id="MobiDB-lite"/>
    </source>
</evidence>
<feature type="region of interest" description="Disordered" evidence="1">
    <location>
        <begin position="1"/>
        <end position="25"/>
    </location>
</feature>
<gene>
    <name evidence="2" type="ORF">GALMADRAFT_242722</name>
</gene>